<dbReference type="Proteomes" id="UP000030147">
    <property type="component" value="Unassembled WGS sequence"/>
</dbReference>
<comment type="caution">
    <text evidence="2">The sequence shown here is derived from an EMBL/GenBank/DDBJ whole genome shotgun (WGS) entry which is preliminary data.</text>
</comment>
<name>A0A0A2TYP1_9BACI</name>
<dbReference type="SMART" id="SM01118">
    <property type="entry name" value="CYTH"/>
    <property type="match status" value="1"/>
</dbReference>
<dbReference type="EMBL" id="AVBF01000003">
    <property type="protein sequence ID" value="KGP74345.1"/>
    <property type="molecule type" value="Genomic_DNA"/>
</dbReference>
<dbReference type="PIRSF" id="PIRSF012526">
    <property type="entry name" value="CYTH_UCP012526"/>
    <property type="match status" value="1"/>
</dbReference>
<protein>
    <recommendedName>
        <fullName evidence="1">CYTH domain-containing protein</fullName>
    </recommendedName>
</protein>
<dbReference type="Pfam" id="PF01928">
    <property type="entry name" value="CYTH"/>
    <property type="match status" value="1"/>
</dbReference>
<dbReference type="STRING" id="1385514.N782_15485"/>
<dbReference type="RefSeq" id="WP_036815631.1">
    <property type="nucleotide sequence ID" value="NZ_AVBF01000003.1"/>
</dbReference>
<dbReference type="InterPro" id="IPR009195">
    <property type="entry name" value="Uncharacterised_YjbK"/>
</dbReference>
<accession>A0A0A2TYP1</accession>
<organism evidence="2 3">
    <name type="scientific">Pontibacillus yanchengensis Y32</name>
    <dbReference type="NCBI Taxonomy" id="1385514"/>
    <lineage>
        <taxon>Bacteria</taxon>
        <taxon>Bacillati</taxon>
        <taxon>Bacillota</taxon>
        <taxon>Bacilli</taxon>
        <taxon>Bacillales</taxon>
        <taxon>Bacillaceae</taxon>
        <taxon>Pontibacillus</taxon>
    </lineage>
</organism>
<keyword evidence="3" id="KW-1185">Reference proteome</keyword>
<dbReference type="InterPro" id="IPR023577">
    <property type="entry name" value="CYTH_domain"/>
</dbReference>
<reference evidence="2 3" key="1">
    <citation type="journal article" date="2015" name="Stand. Genomic Sci.">
        <title>High quality draft genome sequence of the moderately halophilic bacterium Pontibacillus yanchengensis Y32(T) and comparison among Pontibacillus genomes.</title>
        <authorList>
            <person name="Huang J."/>
            <person name="Qiao Z.X."/>
            <person name="Tang J.W."/>
            <person name="Wang G."/>
        </authorList>
    </citation>
    <scope>NUCLEOTIDE SEQUENCE [LARGE SCALE GENOMIC DNA]</scope>
    <source>
        <strain evidence="2 3">Y32</strain>
    </source>
</reference>
<proteinExistence type="predicted"/>
<evidence type="ECO:0000313" key="2">
    <source>
        <dbReference type="EMBL" id="KGP74345.1"/>
    </source>
</evidence>
<dbReference type="InterPro" id="IPR033469">
    <property type="entry name" value="CYTH-like_dom_sf"/>
</dbReference>
<sequence>MSQEIEIEFKNLLEEHEYEQLAQNLPFQKEQRFSQTNYYFETDSFDLREQKCALRIRKKKDTWTATLKEPHPEGLLETHDTLTEEEAQEWMNNEPAPAPNIKERLANLGIVFSSIQFKGALTTERMESEYKDTLIVLDRSHYNNVTDYEFELEAKEKQHGQAVFNEILRQFDIPVRETPNKIKRFFQSVT</sequence>
<gene>
    <name evidence="2" type="ORF">N782_15485</name>
</gene>
<feature type="domain" description="CYTH" evidence="1">
    <location>
        <begin position="4"/>
        <end position="190"/>
    </location>
</feature>
<dbReference type="Gene3D" id="2.40.320.10">
    <property type="entry name" value="Hypothetical Protein Pfu-838710-001"/>
    <property type="match status" value="1"/>
</dbReference>
<dbReference type="PROSITE" id="PS51707">
    <property type="entry name" value="CYTH"/>
    <property type="match status" value="1"/>
</dbReference>
<dbReference type="eggNOG" id="COG4116">
    <property type="taxonomic scope" value="Bacteria"/>
</dbReference>
<dbReference type="SUPFAM" id="SSF55154">
    <property type="entry name" value="CYTH-like phosphatases"/>
    <property type="match status" value="1"/>
</dbReference>
<dbReference type="AlphaFoldDB" id="A0A0A2TYP1"/>
<dbReference type="OrthoDB" id="384378at2"/>
<dbReference type="CDD" id="cd07762">
    <property type="entry name" value="CYTH-like_Pase_1"/>
    <property type="match status" value="1"/>
</dbReference>
<evidence type="ECO:0000259" key="1">
    <source>
        <dbReference type="PROSITE" id="PS51707"/>
    </source>
</evidence>
<evidence type="ECO:0000313" key="3">
    <source>
        <dbReference type="Proteomes" id="UP000030147"/>
    </source>
</evidence>